<feature type="region of interest" description="Disordered" evidence="1">
    <location>
        <begin position="96"/>
        <end position="129"/>
    </location>
</feature>
<protein>
    <submittedName>
        <fullName evidence="2">3997_t:CDS:1</fullName>
    </submittedName>
</protein>
<keyword evidence="3" id="KW-1185">Reference proteome</keyword>
<dbReference type="GO" id="GO:0003676">
    <property type="term" value="F:nucleic acid binding"/>
    <property type="evidence" value="ECO:0007669"/>
    <property type="project" value="InterPro"/>
</dbReference>
<sequence>MPNILNKQRDQINVSICYNIIYVHKWHDLIKTDINSTEISLWIKEQDIDIYQILFTSMIQDLASDKILQWFSDSKVNINNLLEEISAISILKSEQESQNQDEGNVNNPNIMKHKEHPSKRLKSSLKQGSKIKHQLNDHTNLNIQMNKQNNSLIKNLNIDIGNDLKGRKCGKCKQFGHYTKTCLNNIDM</sequence>
<reference evidence="2" key="1">
    <citation type="submission" date="2021-06" db="EMBL/GenBank/DDBJ databases">
        <authorList>
            <person name="Kallberg Y."/>
            <person name="Tangrot J."/>
            <person name="Rosling A."/>
        </authorList>
    </citation>
    <scope>NUCLEOTIDE SEQUENCE</scope>
    <source>
        <strain evidence="2">FL966</strain>
    </source>
</reference>
<evidence type="ECO:0000313" key="2">
    <source>
        <dbReference type="EMBL" id="CAG8658622.1"/>
    </source>
</evidence>
<dbReference type="Proteomes" id="UP000789759">
    <property type="component" value="Unassembled WGS sequence"/>
</dbReference>
<evidence type="ECO:0000313" key="3">
    <source>
        <dbReference type="Proteomes" id="UP000789759"/>
    </source>
</evidence>
<feature type="compositionally biased region" description="Basic residues" evidence="1">
    <location>
        <begin position="111"/>
        <end position="129"/>
    </location>
</feature>
<dbReference type="AlphaFoldDB" id="A0A9N9E151"/>
<dbReference type="InterPro" id="IPR036875">
    <property type="entry name" value="Znf_CCHC_sf"/>
</dbReference>
<dbReference type="SUPFAM" id="SSF57756">
    <property type="entry name" value="Retrovirus zinc finger-like domains"/>
    <property type="match status" value="1"/>
</dbReference>
<dbReference type="EMBL" id="CAJVQA010007568">
    <property type="protein sequence ID" value="CAG8658622.1"/>
    <property type="molecule type" value="Genomic_DNA"/>
</dbReference>
<dbReference type="GO" id="GO:0008270">
    <property type="term" value="F:zinc ion binding"/>
    <property type="evidence" value="ECO:0007669"/>
    <property type="project" value="InterPro"/>
</dbReference>
<organism evidence="2 3">
    <name type="scientific">Cetraspora pellucida</name>
    <dbReference type="NCBI Taxonomy" id="1433469"/>
    <lineage>
        <taxon>Eukaryota</taxon>
        <taxon>Fungi</taxon>
        <taxon>Fungi incertae sedis</taxon>
        <taxon>Mucoromycota</taxon>
        <taxon>Glomeromycotina</taxon>
        <taxon>Glomeromycetes</taxon>
        <taxon>Diversisporales</taxon>
        <taxon>Gigasporaceae</taxon>
        <taxon>Cetraspora</taxon>
    </lineage>
</organism>
<proteinExistence type="predicted"/>
<comment type="caution">
    <text evidence="2">The sequence shown here is derived from an EMBL/GenBank/DDBJ whole genome shotgun (WGS) entry which is preliminary data.</text>
</comment>
<dbReference type="OrthoDB" id="2361389at2759"/>
<gene>
    <name evidence="2" type="ORF">CPELLU_LOCUS9691</name>
</gene>
<name>A0A9N9E151_9GLOM</name>
<feature type="compositionally biased region" description="Polar residues" evidence="1">
    <location>
        <begin position="96"/>
        <end position="109"/>
    </location>
</feature>
<evidence type="ECO:0000256" key="1">
    <source>
        <dbReference type="SAM" id="MobiDB-lite"/>
    </source>
</evidence>
<accession>A0A9N9E151</accession>